<dbReference type="InterPro" id="IPR012171">
    <property type="entry name" value="Fatty_acid_desaturase"/>
</dbReference>
<dbReference type="CDD" id="cd03507">
    <property type="entry name" value="Delta12-FADS-like"/>
    <property type="match status" value="1"/>
</dbReference>
<dbReference type="AlphaFoldDB" id="A0A8H3JAJ6"/>
<evidence type="ECO:0000313" key="3">
    <source>
        <dbReference type="Proteomes" id="UP000664203"/>
    </source>
</evidence>
<dbReference type="GO" id="GO:0016491">
    <property type="term" value="F:oxidoreductase activity"/>
    <property type="evidence" value="ECO:0007669"/>
    <property type="project" value="InterPro"/>
</dbReference>
<name>A0A8H3JAJ6_9LECA</name>
<evidence type="ECO:0000259" key="1">
    <source>
        <dbReference type="Pfam" id="PF00487"/>
    </source>
</evidence>
<dbReference type="Pfam" id="PF00487">
    <property type="entry name" value="FA_desaturase"/>
    <property type="match status" value="1"/>
</dbReference>
<dbReference type="OrthoDB" id="1461976at2759"/>
<sequence length="416" mass="47101">MAEINAEAELDMSVHPAEVVPAGELSPYEKPTPKLGLAELRKAIPEHCFERSYLISMWTVSRDVAISLGLMYAAYAYIPKIEHDVLRWSAWALYGFTEGLMFTGLWILGHECGHMSFSPSAMLNDTVGFIVQSALLTPYHSWKSTHRRHHIHANNLSYDHNYVPPQREAYVSSLMFSFDGFEELVEDSPIMLLLRLVLQSAIGFPFYLLTNITAAPGSHVRDPSKKVLGNSHFAPTGSLFRDSEAPVILLADLGVAAAVIGLCFTGQNIGLKMLALTYLQPYFWMNHWLVTITYLNHTHPESPKYEDEAWTFLKGATATIDRDFGWIGLHIFHGIIEHHVVHHLFPRIPFYHTAEATKAIVPLLGNEYINDKGWYLGGLWEAFTKCRWVEPDNPAADVKDRTMWYKSERISTLKGK</sequence>
<organism evidence="2 3">
    <name type="scientific">Alectoria fallacina</name>
    <dbReference type="NCBI Taxonomy" id="1903189"/>
    <lineage>
        <taxon>Eukaryota</taxon>
        <taxon>Fungi</taxon>
        <taxon>Dikarya</taxon>
        <taxon>Ascomycota</taxon>
        <taxon>Pezizomycotina</taxon>
        <taxon>Lecanoromycetes</taxon>
        <taxon>OSLEUM clade</taxon>
        <taxon>Lecanoromycetidae</taxon>
        <taxon>Lecanorales</taxon>
        <taxon>Lecanorineae</taxon>
        <taxon>Parmeliaceae</taxon>
        <taxon>Alectoria</taxon>
    </lineage>
</organism>
<reference evidence="2" key="1">
    <citation type="submission" date="2021-03" db="EMBL/GenBank/DDBJ databases">
        <authorList>
            <person name="Tagirdzhanova G."/>
        </authorList>
    </citation>
    <scope>NUCLEOTIDE SEQUENCE</scope>
</reference>
<dbReference type="PANTHER" id="PTHR32100">
    <property type="entry name" value="OMEGA-6 FATTY ACID DESATURASE, CHLOROPLASTIC"/>
    <property type="match status" value="1"/>
</dbReference>
<dbReference type="Proteomes" id="UP000664203">
    <property type="component" value="Unassembled WGS sequence"/>
</dbReference>
<protein>
    <recommendedName>
        <fullName evidence="1">Fatty acid desaturase domain-containing protein</fullName>
    </recommendedName>
</protein>
<keyword evidence="3" id="KW-1185">Reference proteome</keyword>
<comment type="caution">
    <text evidence="2">The sequence shown here is derived from an EMBL/GenBank/DDBJ whole genome shotgun (WGS) entry which is preliminary data.</text>
</comment>
<feature type="domain" description="Fatty acid desaturase" evidence="1">
    <location>
        <begin position="88"/>
        <end position="366"/>
    </location>
</feature>
<evidence type="ECO:0000313" key="2">
    <source>
        <dbReference type="EMBL" id="CAF9943807.1"/>
    </source>
</evidence>
<dbReference type="InterPro" id="IPR005804">
    <property type="entry name" value="FA_desaturase_dom"/>
</dbReference>
<dbReference type="GO" id="GO:0006629">
    <property type="term" value="P:lipid metabolic process"/>
    <property type="evidence" value="ECO:0007669"/>
    <property type="project" value="InterPro"/>
</dbReference>
<gene>
    <name evidence="2" type="ORF">ALECFALPRED_001372</name>
</gene>
<dbReference type="EMBL" id="CAJPDR010001309">
    <property type="protein sequence ID" value="CAF9943807.1"/>
    <property type="molecule type" value="Genomic_DNA"/>
</dbReference>
<accession>A0A8H3JAJ6</accession>
<proteinExistence type="predicted"/>